<evidence type="ECO:0000313" key="1">
    <source>
        <dbReference type="EMBL" id="RSJ94637.1"/>
    </source>
</evidence>
<dbReference type="Proteomes" id="UP000277773">
    <property type="component" value="Unassembled WGS sequence"/>
</dbReference>
<reference evidence="1 2" key="1">
    <citation type="submission" date="2018-11" db="EMBL/GenBank/DDBJ databases">
        <title>Species Designations Belie Phenotypic and Genotypic Heterogeneity in Oral Streptococci.</title>
        <authorList>
            <person name="Velsko I."/>
        </authorList>
    </citation>
    <scope>NUCLEOTIDE SEQUENCE [LARGE SCALE GENOMIC DNA]</scope>
    <source>
        <strain evidence="1 2">BCC08</strain>
    </source>
</reference>
<organism evidence="1 2">
    <name type="scientific">Streptococcus mitis</name>
    <dbReference type="NCBI Taxonomy" id="28037"/>
    <lineage>
        <taxon>Bacteria</taxon>
        <taxon>Bacillati</taxon>
        <taxon>Bacillota</taxon>
        <taxon>Bacilli</taxon>
        <taxon>Lactobacillales</taxon>
        <taxon>Streptococcaceae</taxon>
        <taxon>Streptococcus</taxon>
        <taxon>Streptococcus mitis group</taxon>
    </lineage>
</organism>
<proteinExistence type="predicted"/>
<dbReference type="RefSeq" id="WP_125852379.1">
    <property type="nucleotide sequence ID" value="NZ_CAMHZZ010000008.1"/>
</dbReference>
<accession>A0A428HF18</accession>
<comment type="caution">
    <text evidence="1">The sequence shown here is derived from an EMBL/GenBank/DDBJ whole genome shotgun (WGS) entry which is preliminary data.</text>
</comment>
<gene>
    <name evidence="1" type="ORF">D8786_08810</name>
</gene>
<protein>
    <submittedName>
        <fullName evidence="1">Uncharacterized protein</fullName>
    </submittedName>
</protein>
<evidence type="ECO:0000313" key="2">
    <source>
        <dbReference type="Proteomes" id="UP000277773"/>
    </source>
</evidence>
<sequence length="179" mass="20734">MVFVHRFIGQWLDENKSANQEETLSKALKKGSGIDEYLKDVVTRVKFEMALEEGEYHYMIPKEVAIEEAKDDKYYRLELNGYEGSNSYTAFYGNGSSIFVKATFEGKGEIAHIYEYDTKELLLEDLKDEVHITFLSDYNPCYLLAKNFDEFKVTIDIEDLYGYIIDSPEVSIPITEIEI</sequence>
<name>A0A428HF18_STRMT</name>
<dbReference type="AlphaFoldDB" id="A0A428HF18"/>
<dbReference type="EMBL" id="RJPY01000014">
    <property type="protein sequence ID" value="RSJ94637.1"/>
    <property type="molecule type" value="Genomic_DNA"/>
</dbReference>